<dbReference type="CDD" id="cd02022">
    <property type="entry name" value="DPCK"/>
    <property type="match status" value="1"/>
</dbReference>
<dbReference type="EMBL" id="FPCJ01000001">
    <property type="protein sequence ID" value="SFV35250.1"/>
    <property type="molecule type" value="Genomic_DNA"/>
</dbReference>
<dbReference type="SUPFAM" id="SSF52540">
    <property type="entry name" value="P-loop containing nucleoside triphosphate hydrolases"/>
    <property type="match status" value="1"/>
</dbReference>
<keyword evidence="4 5" id="KW-0173">Coenzyme A biosynthesis</keyword>
<dbReference type="GO" id="GO:0015937">
    <property type="term" value="P:coenzyme A biosynthetic process"/>
    <property type="evidence" value="ECO:0007669"/>
    <property type="project" value="UniProtKB-UniRule"/>
</dbReference>
<evidence type="ECO:0000313" key="7">
    <source>
        <dbReference type="EMBL" id="SFV35250.1"/>
    </source>
</evidence>
<dbReference type="NCBIfam" id="TIGR00152">
    <property type="entry name" value="dephospho-CoA kinase"/>
    <property type="match status" value="1"/>
</dbReference>
<keyword evidence="5" id="KW-0963">Cytoplasm</keyword>
<evidence type="ECO:0000256" key="4">
    <source>
        <dbReference type="ARBA" id="ARBA00022993"/>
    </source>
</evidence>
<dbReference type="HAMAP" id="MF_00376">
    <property type="entry name" value="Dephospho_CoA_kinase"/>
    <property type="match status" value="1"/>
</dbReference>
<keyword evidence="3 5" id="KW-0067">ATP-binding</keyword>
<comment type="subcellular location">
    <subcellularLocation>
        <location evidence="5">Cytoplasm</location>
    </subcellularLocation>
</comment>
<evidence type="ECO:0000256" key="1">
    <source>
        <dbReference type="ARBA" id="ARBA00009018"/>
    </source>
</evidence>
<dbReference type="EC" id="2.7.1.24" evidence="5 6"/>
<dbReference type="PANTHER" id="PTHR10695:SF46">
    <property type="entry name" value="BIFUNCTIONAL COENZYME A SYNTHASE-RELATED"/>
    <property type="match status" value="1"/>
</dbReference>
<protein>
    <recommendedName>
        <fullName evidence="5 6">Dephospho-CoA kinase</fullName>
        <ecNumber evidence="5 6">2.7.1.24</ecNumber>
    </recommendedName>
    <alternativeName>
        <fullName evidence="5">Dephosphocoenzyme A kinase</fullName>
    </alternativeName>
</protein>
<evidence type="ECO:0000313" key="8">
    <source>
        <dbReference type="Proteomes" id="UP000199537"/>
    </source>
</evidence>
<evidence type="ECO:0000256" key="6">
    <source>
        <dbReference type="NCBIfam" id="TIGR00152"/>
    </source>
</evidence>
<evidence type="ECO:0000256" key="2">
    <source>
        <dbReference type="ARBA" id="ARBA00022741"/>
    </source>
</evidence>
<dbReference type="InterPro" id="IPR001977">
    <property type="entry name" value="Depp_CoAkinase"/>
</dbReference>
<comment type="similarity">
    <text evidence="1 5">Belongs to the CoaE family.</text>
</comment>
<name>A0A1I7NKY8_9BACT</name>
<dbReference type="PROSITE" id="PS51219">
    <property type="entry name" value="DPCK"/>
    <property type="match status" value="1"/>
</dbReference>
<keyword evidence="5 7" id="KW-0418">Kinase</keyword>
<evidence type="ECO:0000256" key="3">
    <source>
        <dbReference type="ARBA" id="ARBA00022840"/>
    </source>
</evidence>
<dbReference type="AlphaFoldDB" id="A0A1I7NKY8"/>
<dbReference type="STRING" id="1393122.SAMN05660895_2189"/>
<reference evidence="8" key="1">
    <citation type="submission" date="2016-10" db="EMBL/GenBank/DDBJ databases">
        <authorList>
            <person name="Varghese N."/>
            <person name="Submissions S."/>
        </authorList>
    </citation>
    <scope>NUCLEOTIDE SEQUENCE [LARGE SCALE GENOMIC DNA]</scope>
    <source>
        <strain evidence="8">DSM 14807</strain>
    </source>
</reference>
<feature type="binding site" evidence="5">
    <location>
        <begin position="11"/>
        <end position="16"/>
    </location>
    <ligand>
        <name>ATP</name>
        <dbReference type="ChEBI" id="CHEBI:30616"/>
    </ligand>
</feature>
<dbReference type="PANTHER" id="PTHR10695">
    <property type="entry name" value="DEPHOSPHO-COA KINASE-RELATED"/>
    <property type="match status" value="1"/>
</dbReference>
<keyword evidence="8" id="KW-1185">Reference proteome</keyword>
<organism evidence="7 8">
    <name type="scientific">Thermoflavifilum thermophilum</name>
    <dbReference type="NCBI Taxonomy" id="1393122"/>
    <lineage>
        <taxon>Bacteria</taxon>
        <taxon>Pseudomonadati</taxon>
        <taxon>Bacteroidota</taxon>
        <taxon>Chitinophagia</taxon>
        <taxon>Chitinophagales</taxon>
        <taxon>Chitinophagaceae</taxon>
        <taxon>Thermoflavifilum</taxon>
    </lineage>
</organism>
<accession>A0A1I7NKY8</accession>
<dbReference type="UniPathway" id="UPA00241">
    <property type="reaction ID" value="UER00356"/>
</dbReference>
<dbReference type="Gene3D" id="3.40.50.300">
    <property type="entry name" value="P-loop containing nucleotide triphosphate hydrolases"/>
    <property type="match status" value="1"/>
</dbReference>
<dbReference type="GO" id="GO:0004140">
    <property type="term" value="F:dephospho-CoA kinase activity"/>
    <property type="evidence" value="ECO:0007669"/>
    <property type="project" value="UniProtKB-UniRule"/>
</dbReference>
<gene>
    <name evidence="5" type="primary">coaE</name>
    <name evidence="7" type="ORF">SAMN05660895_2189</name>
</gene>
<dbReference type="Pfam" id="PF01121">
    <property type="entry name" value="CoaE"/>
    <property type="match status" value="1"/>
</dbReference>
<dbReference type="RefSeq" id="WP_092460456.1">
    <property type="nucleotide sequence ID" value="NZ_FPCJ01000001.1"/>
</dbReference>
<sequence>MLKVGITGGIGSGKTTVARIFELLGVPVYYADEAARRLMHSDPEIIRQIKALLGDDAYLPNGTLNRKFIASRVFQDKQLLEQLNAIIHPATIRDAEQWMERQHAPYAMKEAALLFETHAFHYLDRIIVVYAPAALRIHRVMQRDHVPVDEVKRRMQQQISPEIAVRLADDVIYNDEQNAVIPQVLQLHEQLLAAARLRPS</sequence>
<comment type="pathway">
    <text evidence="5">Cofactor biosynthesis; coenzyme A biosynthesis; CoA from (R)-pantothenate: step 5/5.</text>
</comment>
<dbReference type="InterPro" id="IPR027417">
    <property type="entry name" value="P-loop_NTPase"/>
</dbReference>
<dbReference type="OrthoDB" id="9812943at2"/>
<proteinExistence type="inferred from homology"/>
<keyword evidence="5" id="KW-0808">Transferase</keyword>
<evidence type="ECO:0000256" key="5">
    <source>
        <dbReference type="HAMAP-Rule" id="MF_00376"/>
    </source>
</evidence>
<keyword evidence="2 5" id="KW-0547">Nucleotide-binding</keyword>
<dbReference type="GO" id="GO:0005737">
    <property type="term" value="C:cytoplasm"/>
    <property type="evidence" value="ECO:0007669"/>
    <property type="project" value="UniProtKB-SubCell"/>
</dbReference>
<comment type="catalytic activity">
    <reaction evidence="5">
        <text>3'-dephospho-CoA + ATP = ADP + CoA + H(+)</text>
        <dbReference type="Rhea" id="RHEA:18245"/>
        <dbReference type="ChEBI" id="CHEBI:15378"/>
        <dbReference type="ChEBI" id="CHEBI:30616"/>
        <dbReference type="ChEBI" id="CHEBI:57287"/>
        <dbReference type="ChEBI" id="CHEBI:57328"/>
        <dbReference type="ChEBI" id="CHEBI:456216"/>
        <dbReference type="EC" id="2.7.1.24"/>
    </reaction>
</comment>
<comment type="function">
    <text evidence="5">Catalyzes the phosphorylation of the 3'-hydroxyl group of dephosphocoenzyme A to form coenzyme A.</text>
</comment>
<dbReference type="Proteomes" id="UP000199537">
    <property type="component" value="Unassembled WGS sequence"/>
</dbReference>
<dbReference type="GO" id="GO:0005524">
    <property type="term" value="F:ATP binding"/>
    <property type="evidence" value="ECO:0007669"/>
    <property type="project" value="UniProtKB-UniRule"/>
</dbReference>